<evidence type="ECO:0000313" key="1">
    <source>
        <dbReference type="EMBL" id="KJF65736.1"/>
    </source>
</evidence>
<gene>
    <name evidence="1" type="ORF">RS75_21330</name>
</gene>
<protein>
    <submittedName>
        <fullName evidence="1">Transposase</fullName>
    </submittedName>
</protein>
<dbReference type="EMBL" id="JWJH01000024">
    <property type="protein sequence ID" value="KJF65736.1"/>
    <property type="molecule type" value="Genomic_DNA"/>
</dbReference>
<reference evidence="1 2" key="1">
    <citation type="submission" date="2015-03" db="EMBL/GenBank/DDBJ databases">
        <title>Draft Genome Sequences of Agrobacterium nepotum Strain 39/7T (= CFBP 7436T = LMG 26435T) and Agrobacterium sp. Strain KFB 330 (= CFBP 8308 = LMG 28674).</title>
        <authorList>
            <person name="Kuzmanovic N."/>
            <person name="Pulawska J."/>
            <person name="Obradovic A."/>
        </authorList>
    </citation>
    <scope>NUCLEOTIDE SEQUENCE [LARGE SCALE GENOMIC DNA]</scope>
    <source>
        <strain evidence="1 2">39/7</strain>
    </source>
</reference>
<dbReference type="Proteomes" id="UP000052068">
    <property type="component" value="Unassembled WGS sequence"/>
</dbReference>
<comment type="caution">
    <text evidence="1">The sequence shown here is derived from an EMBL/GenBank/DDBJ whole genome shotgun (WGS) entry which is preliminary data.</text>
</comment>
<feature type="non-terminal residue" evidence="1">
    <location>
        <position position="1"/>
    </location>
</feature>
<sequence length="31" mass="3486">LRHVLTELPQRPDGADIDDLFPFNFTKSTAA</sequence>
<accession>A0ABR5CM23</accession>
<name>A0ABR5CM23_9HYPH</name>
<proteinExistence type="predicted"/>
<keyword evidence="2" id="KW-1185">Reference proteome</keyword>
<evidence type="ECO:0000313" key="2">
    <source>
        <dbReference type="Proteomes" id="UP000052068"/>
    </source>
</evidence>
<organism evidence="1 2">
    <name type="scientific">Rhizobium nepotum 39/7</name>
    <dbReference type="NCBI Taxonomy" id="1368418"/>
    <lineage>
        <taxon>Bacteria</taxon>
        <taxon>Pseudomonadati</taxon>
        <taxon>Pseudomonadota</taxon>
        <taxon>Alphaproteobacteria</taxon>
        <taxon>Hyphomicrobiales</taxon>
        <taxon>Rhizobiaceae</taxon>
        <taxon>Rhizobium/Agrobacterium group</taxon>
        <taxon>Rhizobium</taxon>
    </lineage>
</organism>